<dbReference type="EMBL" id="AP015034">
    <property type="protein sequence ID" value="BAT73949.1"/>
    <property type="molecule type" value="Genomic_DNA"/>
</dbReference>
<keyword evidence="3" id="KW-0472">Membrane</keyword>
<name>A0A0S3R080_PHAAN</name>
<protein>
    <submittedName>
        <fullName evidence="4">Uncharacterized protein</fullName>
    </submittedName>
</protein>
<accession>A0A0S3R080</accession>
<evidence type="ECO:0000313" key="4">
    <source>
        <dbReference type="EMBL" id="BAT73949.1"/>
    </source>
</evidence>
<evidence type="ECO:0000256" key="2">
    <source>
        <dbReference type="ARBA" id="ARBA00022448"/>
    </source>
</evidence>
<evidence type="ECO:0000256" key="1">
    <source>
        <dbReference type="ARBA" id="ARBA00005814"/>
    </source>
</evidence>
<reference evidence="4 5" key="1">
    <citation type="journal article" date="2015" name="Sci. Rep.">
        <title>The power of single molecule real-time sequencing technology in the de novo assembly of a eukaryotic genome.</title>
        <authorList>
            <person name="Sakai H."/>
            <person name="Naito K."/>
            <person name="Ogiso-Tanaka E."/>
            <person name="Takahashi Y."/>
            <person name="Iseki K."/>
            <person name="Muto C."/>
            <person name="Satou K."/>
            <person name="Teruya K."/>
            <person name="Shiroma A."/>
            <person name="Shimoji M."/>
            <person name="Hirano T."/>
            <person name="Itoh T."/>
            <person name="Kaga A."/>
            <person name="Tomooka N."/>
        </authorList>
    </citation>
    <scope>NUCLEOTIDE SEQUENCE [LARGE SCALE GENOMIC DNA]</scope>
    <source>
        <strain evidence="5">cv. Shumari</strain>
    </source>
</reference>
<evidence type="ECO:0000256" key="3">
    <source>
        <dbReference type="SAM" id="Phobius"/>
    </source>
</evidence>
<feature type="transmembrane region" description="Helical" evidence="3">
    <location>
        <begin position="56"/>
        <end position="75"/>
    </location>
</feature>
<dbReference type="PANTHER" id="PTHR48042">
    <property type="entry name" value="ABC TRANSPORTER G FAMILY MEMBER 11"/>
    <property type="match status" value="1"/>
</dbReference>
<keyword evidence="2" id="KW-0813">Transport</keyword>
<dbReference type="AlphaFoldDB" id="A0A0S3R080"/>
<sequence>MFIVAAISMGTIFFDVGSSNSSIQARGSLVSFVASVLTFITLLGGFPPFLEQIKDLNVASIFLVYYLHAFCGLRVS</sequence>
<dbReference type="PANTHER" id="PTHR48042:SF14">
    <property type="entry name" value="WHITE-BROWN-COMPLEX ABC TRANSPORTER FAMILY PROTEIN"/>
    <property type="match status" value="1"/>
</dbReference>
<comment type="similarity">
    <text evidence="1">Belongs to the ABC transporter superfamily. ABCG family. Eye pigment precursor importer (TC 3.A.1.204) subfamily.</text>
</comment>
<dbReference type="InterPro" id="IPR052215">
    <property type="entry name" value="Plant_ABCG"/>
</dbReference>
<keyword evidence="3" id="KW-0812">Transmembrane</keyword>
<feature type="transmembrane region" description="Helical" evidence="3">
    <location>
        <begin position="29"/>
        <end position="49"/>
    </location>
</feature>
<organism evidence="4 5">
    <name type="scientific">Vigna angularis var. angularis</name>
    <dbReference type="NCBI Taxonomy" id="157739"/>
    <lineage>
        <taxon>Eukaryota</taxon>
        <taxon>Viridiplantae</taxon>
        <taxon>Streptophyta</taxon>
        <taxon>Embryophyta</taxon>
        <taxon>Tracheophyta</taxon>
        <taxon>Spermatophyta</taxon>
        <taxon>Magnoliopsida</taxon>
        <taxon>eudicotyledons</taxon>
        <taxon>Gunneridae</taxon>
        <taxon>Pentapetalae</taxon>
        <taxon>rosids</taxon>
        <taxon>fabids</taxon>
        <taxon>Fabales</taxon>
        <taxon>Fabaceae</taxon>
        <taxon>Papilionoideae</taxon>
        <taxon>50 kb inversion clade</taxon>
        <taxon>NPAAA clade</taxon>
        <taxon>indigoferoid/millettioid clade</taxon>
        <taxon>Phaseoleae</taxon>
        <taxon>Vigna</taxon>
    </lineage>
</organism>
<evidence type="ECO:0000313" key="5">
    <source>
        <dbReference type="Proteomes" id="UP000291084"/>
    </source>
</evidence>
<proteinExistence type="inferred from homology"/>
<keyword evidence="3" id="KW-1133">Transmembrane helix</keyword>
<keyword evidence="5" id="KW-1185">Reference proteome</keyword>
<dbReference type="Proteomes" id="UP000291084">
    <property type="component" value="Chromosome 1"/>
</dbReference>
<gene>
    <name evidence="4" type="primary">Vigan.01G152300</name>
    <name evidence="4" type="ORF">VIGAN_01152300</name>
</gene>